<gene>
    <name evidence="1" type="ORF">B2A_04703</name>
</gene>
<organism evidence="1">
    <name type="scientific">mine drainage metagenome</name>
    <dbReference type="NCBI Taxonomy" id="410659"/>
    <lineage>
        <taxon>unclassified sequences</taxon>
        <taxon>metagenomes</taxon>
        <taxon>ecological metagenomes</taxon>
    </lineage>
</organism>
<dbReference type="SUPFAM" id="SSF52540">
    <property type="entry name" value="P-loop containing nucleoside triphosphate hydrolases"/>
    <property type="match status" value="1"/>
</dbReference>
<name>T1AAE6_9ZZZZ</name>
<proteinExistence type="predicted"/>
<accession>T1AAE6</accession>
<evidence type="ECO:0000313" key="1">
    <source>
        <dbReference type="EMBL" id="EQD57646.1"/>
    </source>
</evidence>
<dbReference type="EMBL" id="AUZZ01003182">
    <property type="protein sequence ID" value="EQD57646.1"/>
    <property type="molecule type" value="Genomic_DNA"/>
</dbReference>
<reference evidence="1" key="1">
    <citation type="submission" date="2013-08" db="EMBL/GenBank/DDBJ databases">
        <authorList>
            <person name="Mendez C."/>
            <person name="Richter M."/>
            <person name="Ferrer M."/>
            <person name="Sanchez J."/>
        </authorList>
    </citation>
    <scope>NUCLEOTIDE SEQUENCE</scope>
</reference>
<reference evidence="1" key="2">
    <citation type="journal article" date="2014" name="ISME J.">
        <title>Microbial stratification in low pH oxic and suboxic macroscopic growths along an acid mine drainage.</title>
        <authorList>
            <person name="Mendez-Garcia C."/>
            <person name="Mesa V."/>
            <person name="Sprenger R.R."/>
            <person name="Richter M."/>
            <person name="Diez M.S."/>
            <person name="Solano J."/>
            <person name="Bargiela R."/>
            <person name="Golyshina O.V."/>
            <person name="Manteca A."/>
            <person name="Ramos J.L."/>
            <person name="Gallego J.R."/>
            <person name="Llorente I."/>
            <person name="Martins Dos Santos V.A."/>
            <person name="Jensen O.N."/>
            <person name="Pelaez A.I."/>
            <person name="Sanchez J."/>
            <person name="Ferrer M."/>
        </authorList>
    </citation>
    <scope>NUCLEOTIDE SEQUENCE</scope>
</reference>
<feature type="non-terminal residue" evidence="1">
    <location>
        <position position="75"/>
    </location>
</feature>
<dbReference type="InterPro" id="IPR027417">
    <property type="entry name" value="P-loop_NTPase"/>
</dbReference>
<keyword evidence="1" id="KW-0808">Transferase</keyword>
<sequence length="75" mass="8211">YAMLVSDTEAVMRRVLAHCKLPFDAACTESTGAGAPVSTLSSAQVREPIHRRGVDAWRRYESQLAPLRNALADLL</sequence>
<dbReference type="Gene3D" id="3.40.50.300">
    <property type="entry name" value="P-loop containing nucleotide triphosphate hydrolases"/>
    <property type="match status" value="1"/>
</dbReference>
<dbReference type="AlphaFoldDB" id="T1AAE6"/>
<dbReference type="GO" id="GO:0016740">
    <property type="term" value="F:transferase activity"/>
    <property type="evidence" value="ECO:0007669"/>
    <property type="project" value="UniProtKB-KW"/>
</dbReference>
<comment type="caution">
    <text evidence="1">The sequence shown here is derived from an EMBL/GenBank/DDBJ whole genome shotgun (WGS) entry which is preliminary data.</text>
</comment>
<protein>
    <submittedName>
        <fullName evidence="1">TPR domain/sulfotransferase domain protein</fullName>
    </submittedName>
</protein>
<feature type="non-terminal residue" evidence="1">
    <location>
        <position position="1"/>
    </location>
</feature>